<reference evidence="1" key="1">
    <citation type="journal article" date="2020" name="Nat. Commun.">
        <title>Large-scale genome sequencing of mycorrhizal fungi provides insights into the early evolution of symbiotic traits.</title>
        <authorList>
            <person name="Miyauchi S."/>
            <person name="Kiss E."/>
            <person name="Kuo A."/>
            <person name="Drula E."/>
            <person name="Kohler A."/>
            <person name="Sanchez-Garcia M."/>
            <person name="Morin E."/>
            <person name="Andreopoulos B."/>
            <person name="Barry K.W."/>
            <person name="Bonito G."/>
            <person name="Buee M."/>
            <person name="Carver A."/>
            <person name="Chen C."/>
            <person name="Cichocki N."/>
            <person name="Clum A."/>
            <person name="Culley D."/>
            <person name="Crous P.W."/>
            <person name="Fauchery L."/>
            <person name="Girlanda M."/>
            <person name="Hayes R.D."/>
            <person name="Keri Z."/>
            <person name="LaButti K."/>
            <person name="Lipzen A."/>
            <person name="Lombard V."/>
            <person name="Magnuson J."/>
            <person name="Maillard F."/>
            <person name="Murat C."/>
            <person name="Nolan M."/>
            <person name="Ohm R.A."/>
            <person name="Pangilinan J."/>
            <person name="Pereira M.F."/>
            <person name="Perotto S."/>
            <person name="Peter M."/>
            <person name="Pfister S."/>
            <person name="Riley R."/>
            <person name="Sitrit Y."/>
            <person name="Stielow J.B."/>
            <person name="Szollosi G."/>
            <person name="Zifcakova L."/>
            <person name="Stursova M."/>
            <person name="Spatafora J.W."/>
            <person name="Tedersoo L."/>
            <person name="Vaario L.M."/>
            <person name="Yamada A."/>
            <person name="Yan M."/>
            <person name="Wang P."/>
            <person name="Xu J."/>
            <person name="Bruns T."/>
            <person name="Baldrian P."/>
            <person name="Vilgalys R."/>
            <person name="Dunand C."/>
            <person name="Henrissat B."/>
            <person name="Grigoriev I.V."/>
            <person name="Hibbett D."/>
            <person name="Nagy L.G."/>
            <person name="Martin F.M."/>
        </authorList>
    </citation>
    <scope>NUCLEOTIDE SEQUENCE</scope>
    <source>
        <strain evidence="1">UP504</strain>
    </source>
</reference>
<comment type="caution">
    <text evidence="1">The sequence shown here is derived from an EMBL/GenBank/DDBJ whole genome shotgun (WGS) entry which is preliminary data.</text>
</comment>
<sequence length="105" mass="11657">MYVKVDSGGGGELSGWPEIITLVDSISSRYPLEAALRRIELAQNNDDKRDPSTPQTHWIVGEHRMVYVYACGEDLRWKSDILVTALQNKDDATNLGVKAPIISSI</sequence>
<organism evidence="1 2">
    <name type="scientific">Hydnum rufescens UP504</name>
    <dbReference type="NCBI Taxonomy" id="1448309"/>
    <lineage>
        <taxon>Eukaryota</taxon>
        <taxon>Fungi</taxon>
        <taxon>Dikarya</taxon>
        <taxon>Basidiomycota</taxon>
        <taxon>Agaricomycotina</taxon>
        <taxon>Agaricomycetes</taxon>
        <taxon>Cantharellales</taxon>
        <taxon>Hydnaceae</taxon>
        <taxon>Hydnum</taxon>
    </lineage>
</organism>
<feature type="non-terminal residue" evidence="1">
    <location>
        <position position="105"/>
    </location>
</feature>
<keyword evidence="2" id="KW-1185">Reference proteome</keyword>
<name>A0A9P6ANQ1_9AGAM</name>
<evidence type="ECO:0000313" key="2">
    <source>
        <dbReference type="Proteomes" id="UP000886523"/>
    </source>
</evidence>
<dbReference type="Proteomes" id="UP000886523">
    <property type="component" value="Unassembled WGS sequence"/>
</dbReference>
<protein>
    <submittedName>
        <fullName evidence="1">Uncharacterized protein</fullName>
    </submittedName>
</protein>
<dbReference type="EMBL" id="MU129046">
    <property type="protein sequence ID" value="KAF9508937.1"/>
    <property type="molecule type" value="Genomic_DNA"/>
</dbReference>
<gene>
    <name evidence="1" type="ORF">BS47DRAFT_1349727</name>
</gene>
<dbReference type="AlphaFoldDB" id="A0A9P6ANQ1"/>
<accession>A0A9P6ANQ1</accession>
<proteinExistence type="predicted"/>
<evidence type="ECO:0000313" key="1">
    <source>
        <dbReference type="EMBL" id="KAF9508937.1"/>
    </source>
</evidence>